<gene>
    <name evidence="1" type="ORF">PUN28_003548</name>
</gene>
<name>A0AAW2GNN9_9HYME</name>
<dbReference type="EMBL" id="JADYXP020000003">
    <property type="protein sequence ID" value="KAL0128337.1"/>
    <property type="molecule type" value="Genomic_DNA"/>
</dbReference>
<sequence length="153" mass="17675">MSVFKHKKVGSRENEIGDPLCSGVDLHTRHEPLQQRDGTDWKPFIHSVALSFSPVFDRESIDHPRLTSSPSILESRSLTLRITLLRYRSLKSFMEDRRGPDMKFSTILIDNAKMRTWGIYEYNFGYYSALVRATRASITANEGGIYEKIYNLQ</sequence>
<proteinExistence type="predicted"/>
<comment type="caution">
    <text evidence="1">The sequence shown here is derived from an EMBL/GenBank/DDBJ whole genome shotgun (WGS) entry which is preliminary data.</text>
</comment>
<reference evidence="1 2" key="1">
    <citation type="submission" date="2023-03" db="EMBL/GenBank/DDBJ databases">
        <title>High recombination rates correlate with genetic variation in Cardiocondyla obscurior ants.</title>
        <authorList>
            <person name="Errbii M."/>
        </authorList>
    </citation>
    <scope>NUCLEOTIDE SEQUENCE [LARGE SCALE GENOMIC DNA]</scope>
    <source>
        <strain evidence="1">Alpha-2009</strain>
        <tissue evidence="1">Whole body</tissue>
    </source>
</reference>
<protein>
    <submittedName>
        <fullName evidence="1">Uncharacterized protein</fullName>
    </submittedName>
</protein>
<dbReference type="Proteomes" id="UP001430953">
    <property type="component" value="Unassembled WGS sequence"/>
</dbReference>
<keyword evidence="2" id="KW-1185">Reference proteome</keyword>
<evidence type="ECO:0000313" key="1">
    <source>
        <dbReference type="EMBL" id="KAL0128337.1"/>
    </source>
</evidence>
<dbReference type="AlphaFoldDB" id="A0AAW2GNN9"/>
<evidence type="ECO:0000313" key="2">
    <source>
        <dbReference type="Proteomes" id="UP001430953"/>
    </source>
</evidence>
<accession>A0AAW2GNN9</accession>
<organism evidence="1 2">
    <name type="scientific">Cardiocondyla obscurior</name>
    <dbReference type="NCBI Taxonomy" id="286306"/>
    <lineage>
        <taxon>Eukaryota</taxon>
        <taxon>Metazoa</taxon>
        <taxon>Ecdysozoa</taxon>
        <taxon>Arthropoda</taxon>
        <taxon>Hexapoda</taxon>
        <taxon>Insecta</taxon>
        <taxon>Pterygota</taxon>
        <taxon>Neoptera</taxon>
        <taxon>Endopterygota</taxon>
        <taxon>Hymenoptera</taxon>
        <taxon>Apocrita</taxon>
        <taxon>Aculeata</taxon>
        <taxon>Formicoidea</taxon>
        <taxon>Formicidae</taxon>
        <taxon>Myrmicinae</taxon>
        <taxon>Cardiocondyla</taxon>
    </lineage>
</organism>